<reference evidence="1 2" key="1">
    <citation type="submission" date="2019-08" db="EMBL/GenBank/DDBJ databases">
        <title>Pedobacter sp. nov., isolated from Han river, South Korea.</title>
        <authorList>
            <person name="Lee D.-H."/>
            <person name="Kim Y.-S."/>
            <person name="Hwang E.-M."/>
            <person name="Le Tran T.C."/>
            <person name="Cha C.-J."/>
        </authorList>
    </citation>
    <scope>NUCLEOTIDE SEQUENCE [LARGE SCALE GENOMIC DNA]</scope>
    <source>
        <strain evidence="1 2">CJ43</strain>
    </source>
</reference>
<sequence>MKTIKNILVPTNLTVGSLSVVQYALHQFKGYAFNITLLHVLPLPDAISDLLMLSRKSDENEHIPAEFHEAVQRLTLLFPLRISGIQIEHQYGLSASILSQIITSKEIDLILHCKTVFKSAANSDEQKLLKLLDESAYPVLYVPEVPLTDTPKNISFILEENVNCVAILKNMLDQLLVQAQTEIRLVAAMPIAKVATLISQFKNEVEKGKLFGIYKFSIHMLQGESYEESVMQFTEDFEVDMIFLLKKKTFLNRYFINQHILNQTLKQARIPIFTLA</sequence>
<dbReference type="KEGG" id="pej:FYC62_16825"/>
<name>A0A5C0VK87_9SPHI</name>
<dbReference type="EMBL" id="CP043329">
    <property type="protein sequence ID" value="QEK53158.1"/>
    <property type="molecule type" value="Genomic_DNA"/>
</dbReference>
<dbReference type="Gene3D" id="3.40.50.12370">
    <property type="match status" value="1"/>
</dbReference>
<gene>
    <name evidence="1" type="ORF">FYC62_16825</name>
</gene>
<evidence type="ECO:0008006" key="3">
    <source>
        <dbReference type="Google" id="ProtNLM"/>
    </source>
</evidence>
<dbReference type="SUPFAM" id="SSF52402">
    <property type="entry name" value="Adenine nucleotide alpha hydrolases-like"/>
    <property type="match status" value="1"/>
</dbReference>
<accession>A0A5C0VK87</accession>
<keyword evidence="2" id="KW-1185">Reference proteome</keyword>
<evidence type="ECO:0000313" key="1">
    <source>
        <dbReference type="EMBL" id="QEK53158.1"/>
    </source>
</evidence>
<proteinExistence type="predicted"/>
<protein>
    <recommendedName>
        <fullName evidence="3">Universal stress protein family protein</fullName>
    </recommendedName>
</protein>
<organism evidence="1 2">
    <name type="scientific">Pedobacter aquae</name>
    <dbReference type="NCBI Taxonomy" id="2605747"/>
    <lineage>
        <taxon>Bacteria</taxon>
        <taxon>Pseudomonadati</taxon>
        <taxon>Bacteroidota</taxon>
        <taxon>Sphingobacteriia</taxon>
        <taxon>Sphingobacteriales</taxon>
        <taxon>Sphingobacteriaceae</taxon>
        <taxon>Pedobacter</taxon>
    </lineage>
</organism>
<dbReference type="AlphaFoldDB" id="A0A5C0VK87"/>
<dbReference type="Proteomes" id="UP000323653">
    <property type="component" value="Chromosome"/>
</dbReference>
<dbReference type="RefSeq" id="WP_149075783.1">
    <property type="nucleotide sequence ID" value="NZ_CP043329.1"/>
</dbReference>
<evidence type="ECO:0000313" key="2">
    <source>
        <dbReference type="Proteomes" id="UP000323653"/>
    </source>
</evidence>